<dbReference type="RefSeq" id="WP_069176684.1">
    <property type="nucleotide sequence ID" value="NZ_CP017037.1"/>
</dbReference>
<feature type="transmembrane region" description="Helical" evidence="1">
    <location>
        <begin position="54"/>
        <end position="71"/>
    </location>
</feature>
<evidence type="ECO:0000313" key="3">
    <source>
        <dbReference type="Proteomes" id="UP000094757"/>
    </source>
</evidence>
<protein>
    <recommendedName>
        <fullName evidence="4">DUF2232 domain-containing protein</fullName>
    </recommendedName>
</protein>
<dbReference type="AlphaFoldDB" id="A0A1B3WC91"/>
<keyword evidence="1" id="KW-1133">Transmembrane helix</keyword>
<keyword evidence="1" id="KW-0472">Membrane</keyword>
<evidence type="ECO:0000256" key="1">
    <source>
        <dbReference type="SAM" id="Phobius"/>
    </source>
</evidence>
<dbReference type="InterPro" id="IPR018710">
    <property type="entry name" value="DUF2232"/>
</dbReference>
<gene>
    <name evidence="2" type="ORF">BCB69_00225</name>
</gene>
<evidence type="ECO:0000313" key="2">
    <source>
        <dbReference type="EMBL" id="AOH38555.1"/>
    </source>
</evidence>
<feature type="transmembrane region" description="Helical" evidence="1">
    <location>
        <begin position="77"/>
        <end position="96"/>
    </location>
</feature>
<reference evidence="3" key="1">
    <citation type="submission" date="2016-08" db="EMBL/GenBank/DDBJ databases">
        <authorList>
            <person name="Holder M.E."/>
            <person name="Ajami N.J."/>
            <person name="Petrosino J.F."/>
        </authorList>
    </citation>
    <scope>NUCLEOTIDE SEQUENCE [LARGE SCALE GENOMIC DNA]</scope>
    <source>
        <strain evidence="3">F0677</strain>
    </source>
</reference>
<name>A0A1B3WC91_9FIRM</name>
<feature type="transmembrane region" description="Helical" evidence="1">
    <location>
        <begin position="20"/>
        <end position="42"/>
    </location>
</feature>
<dbReference type="KEGG" id="dpn:BCB69_00225"/>
<organism evidence="2 3">
    <name type="scientific">Dialister pneumosintes</name>
    <dbReference type="NCBI Taxonomy" id="39950"/>
    <lineage>
        <taxon>Bacteria</taxon>
        <taxon>Bacillati</taxon>
        <taxon>Bacillota</taxon>
        <taxon>Negativicutes</taxon>
        <taxon>Veillonellales</taxon>
        <taxon>Veillonellaceae</taxon>
        <taxon>Dialister</taxon>
    </lineage>
</organism>
<dbReference type="Pfam" id="PF09991">
    <property type="entry name" value="DUF2232"/>
    <property type="match status" value="1"/>
</dbReference>
<dbReference type="EMBL" id="CP017037">
    <property type="protein sequence ID" value="AOH38555.1"/>
    <property type="molecule type" value="Genomic_DNA"/>
</dbReference>
<keyword evidence="1" id="KW-0812">Transmembrane</keyword>
<proteinExistence type="predicted"/>
<feature type="transmembrane region" description="Helical" evidence="1">
    <location>
        <begin position="169"/>
        <end position="190"/>
    </location>
</feature>
<dbReference type="Proteomes" id="UP000094757">
    <property type="component" value="Chromosome"/>
</dbReference>
<evidence type="ECO:0008006" key="4">
    <source>
        <dbReference type="Google" id="ProtNLM"/>
    </source>
</evidence>
<sequence>MNETVRRTKYMTQAAVATAITAILVLLKLLIPFLVFVTMIAGPAPIALITSRQGIRWGIGTSIASIILVTVLGGPEIGITTAVYAGVLGMALGYGVRKKWSRGQILCITALAYIVEMTYKIVVSIYVLGIADALSSIIERLVVFLQWIWKPMSFLLGYDPDPNKAVFSIAGICMLGVVFIINAFSYSYLAQELFMEIYKRFKIT</sequence>
<dbReference type="PANTHER" id="PTHR41324">
    <property type="entry name" value="MEMBRANE PROTEIN-RELATED"/>
    <property type="match status" value="1"/>
</dbReference>
<dbReference type="STRING" id="39950.BCB69_00225"/>
<dbReference type="PANTHER" id="PTHR41324:SF1">
    <property type="entry name" value="DUF2232 DOMAIN-CONTAINING PROTEIN"/>
    <property type="match status" value="1"/>
</dbReference>
<accession>A0A1B3WC91</accession>